<dbReference type="Proteomes" id="UP000001798">
    <property type="component" value="Chromosome 1"/>
</dbReference>
<feature type="compositionally biased region" description="Basic and acidic residues" evidence="1">
    <location>
        <begin position="95"/>
        <end position="132"/>
    </location>
</feature>
<accession>A0A384J444</accession>
<evidence type="ECO:0000313" key="2">
    <source>
        <dbReference type="EMBL" id="ATZ45282.1"/>
    </source>
</evidence>
<evidence type="ECO:0000313" key="3">
    <source>
        <dbReference type="Proteomes" id="UP000001798"/>
    </source>
</evidence>
<feature type="region of interest" description="Disordered" evidence="1">
    <location>
        <begin position="1"/>
        <end position="138"/>
    </location>
</feature>
<dbReference type="EMBL" id="CP009805">
    <property type="protein sequence ID" value="ATZ45282.1"/>
    <property type="molecule type" value="Genomic_DNA"/>
</dbReference>
<gene>
    <name evidence="2" type="ORF">BCIN_01g00920</name>
</gene>
<sequence>MSYTDSRGYTYTQRTTITHHRESSSKASQYSYETRSSDYYTGSNSNMSGRSSSSGQGYGSRGSGGEQSVKYRDSAAEKKYIEGKTSRSGHNHVINHGDSHKHYDSAEPRAGEGREHDYHPARHERSERDKLRTLANRR</sequence>
<feature type="compositionally biased region" description="Polar residues" evidence="1">
    <location>
        <begin position="25"/>
        <end position="41"/>
    </location>
</feature>
<organism evidence="2 3">
    <name type="scientific">Botryotinia fuckeliana (strain B05.10)</name>
    <name type="common">Noble rot fungus</name>
    <name type="synonym">Botrytis cinerea</name>
    <dbReference type="NCBI Taxonomy" id="332648"/>
    <lineage>
        <taxon>Eukaryota</taxon>
        <taxon>Fungi</taxon>
        <taxon>Dikarya</taxon>
        <taxon>Ascomycota</taxon>
        <taxon>Pezizomycotina</taxon>
        <taxon>Leotiomycetes</taxon>
        <taxon>Helotiales</taxon>
        <taxon>Sclerotiniaceae</taxon>
        <taxon>Botrytis</taxon>
    </lineage>
</organism>
<name>A0A384J444_BOTFB</name>
<proteinExistence type="predicted"/>
<evidence type="ECO:0000256" key="1">
    <source>
        <dbReference type="SAM" id="MobiDB-lite"/>
    </source>
</evidence>
<protein>
    <submittedName>
        <fullName evidence="2">Uncharacterized protein</fullName>
    </submittedName>
</protein>
<feature type="compositionally biased region" description="Low complexity" evidence="1">
    <location>
        <begin position="42"/>
        <end position="55"/>
    </location>
</feature>
<feature type="compositionally biased region" description="Polar residues" evidence="1">
    <location>
        <begin position="1"/>
        <end position="16"/>
    </location>
</feature>
<dbReference type="VEuPathDB" id="FungiDB:Bcin01g00920"/>
<reference evidence="2 3" key="3">
    <citation type="journal article" date="2017" name="Mol. Plant Pathol.">
        <title>A gapless genome sequence of the fungus Botrytis cinerea.</title>
        <authorList>
            <person name="Van Kan J.A."/>
            <person name="Stassen J.H."/>
            <person name="Mosbach A."/>
            <person name="Van Der Lee T.A."/>
            <person name="Faino L."/>
            <person name="Farmer A.D."/>
            <person name="Papasotiriou D.G."/>
            <person name="Zhou S."/>
            <person name="Seidl M.F."/>
            <person name="Cottam E."/>
            <person name="Edel D."/>
            <person name="Hahn M."/>
            <person name="Schwartz D.C."/>
            <person name="Dietrich R.A."/>
            <person name="Widdison S."/>
            <person name="Scalliet G."/>
        </authorList>
    </citation>
    <scope>NUCLEOTIDE SEQUENCE [LARGE SCALE GENOMIC DNA]</scope>
    <source>
        <strain evidence="2 3">B05.10</strain>
    </source>
</reference>
<dbReference type="GeneID" id="5436099"/>
<dbReference type="KEGG" id="bfu:BCIN_01g00920"/>
<dbReference type="RefSeq" id="XP_001555522.2">
    <property type="nucleotide sequence ID" value="XM_001555472.2"/>
</dbReference>
<keyword evidence="3" id="KW-1185">Reference proteome</keyword>
<feature type="compositionally biased region" description="Gly residues" evidence="1">
    <location>
        <begin position="56"/>
        <end position="65"/>
    </location>
</feature>
<reference evidence="2 3" key="1">
    <citation type="journal article" date="2011" name="PLoS Genet.">
        <title>Genomic analysis of the necrotrophic fungal pathogens Sclerotinia sclerotiorum and Botrytis cinerea.</title>
        <authorList>
            <person name="Amselem J."/>
            <person name="Cuomo C.A."/>
            <person name="van Kan J.A."/>
            <person name="Viaud M."/>
            <person name="Benito E.P."/>
            <person name="Couloux A."/>
            <person name="Coutinho P.M."/>
            <person name="de Vries R.P."/>
            <person name="Dyer P.S."/>
            <person name="Fillinger S."/>
            <person name="Fournier E."/>
            <person name="Gout L."/>
            <person name="Hahn M."/>
            <person name="Kohn L."/>
            <person name="Lapalu N."/>
            <person name="Plummer K.M."/>
            <person name="Pradier J.M."/>
            <person name="Quevillon E."/>
            <person name="Sharon A."/>
            <person name="Simon A."/>
            <person name="ten Have A."/>
            <person name="Tudzynski B."/>
            <person name="Tudzynski P."/>
            <person name="Wincker P."/>
            <person name="Andrew M."/>
            <person name="Anthouard V."/>
            <person name="Beever R.E."/>
            <person name="Beffa R."/>
            <person name="Benoit I."/>
            <person name="Bouzid O."/>
            <person name="Brault B."/>
            <person name="Chen Z."/>
            <person name="Choquer M."/>
            <person name="Collemare J."/>
            <person name="Cotton P."/>
            <person name="Danchin E.G."/>
            <person name="Da Silva C."/>
            <person name="Gautier A."/>
            <person name="Giraud C."/>
            <person name="Giraud T."/>
            <person name="Gonzalez C."/>
            <person name="Grossetete S."/>
            <person name="Guldener U."/>
            <person name="Henrissat B."/>
            <person name="Howlett B.J."/>
            <person name="Kodira C."/>
            <person name="Kretschmer M."/>
            <person name="Lappartient A."/>
            <person name="Leroch M."/>
            <person name="Levis C."/>
            <person name="Mauceli E."/>
            <person name="Neuveglise C."/>
            <person name="Oeser B."/>
            <person name="Pearson M."/>
            <person name="Poulain J."/>
            <person name="Poussereau N."/>
            <person name="Quesneville H."/>
            <person name="Rascle C."/>
            <person name="Schumacher J."/>
            <person name="Segurens B."/>
            <person name="Sexton A."/>
            <person name="Silva E."/>
            <person name="Sirven C."/>
            <person name="Soanes D.M."/>
            <person name="Talbot N.J."/>
            <person name="Templeton M."/>
            <person name="Yandava C."/>
            <person name="Yarden O."/>
            <person name="Zeng Q."/>
            <person name="Rollins J.A."/>
            <person name="Lebrun M.H."/>
            <person name="Dickman M."/>
        </authorList>
    </citation>
    <scope>NUCLEOTIDE SEQUENCE [LARGE SCALE GENOMIC DNA]</scope>
    <source>
        <strain evidence="2 3">B05.10</strain>
    </source>
</reference>
<dbReference type="AlphaFoldDB" id="A0A384J444"/>
<feature type="compositionally biased region" description="Basic and acidic residues" evidence="1">
    <location>
        <begin position="69"/>
        <end position="85"/>
    </location>
</feature>
<reference evidence="2 3" key="2">
    <citation type="journal article" date="2012" name="Eukaryot. Cell">
        <title>Genome update of Botrytis cinerea strains B05.10 and T4.</title>
        <authorList>
            <person name="Staats M."/>
            <person name="van Kan J.A."/>
        </authorList>
    </citation>
    <scope>NUCLEOTIDE SEQUENCE [LARGE SCALE GENOMIC DNA]</scope>
    <source>
        <strain evidence="2 3">B05.10</strain>
    </source>
</reference>
<dbReference type="OrthoDB" id="3541127at2759"/>